<name>A0A8J4HB94_9PROT</name>
<dbReference type="InterPro" id="IPR008949">
    <property type="entry name" value="Isoprenoid_synthase_dom_sf"/>
</dbReference>
<proteinExistence type="predicted"/>
<dbReference type="Pfam" id="PF00494">
    <property type="entry name" value="SQS_PSY"/>
    <property type="match status" value="1"/>
</dbReference>
<dbReference type="AlphaFoldDB" id="A0A8J4HB94"/>
<sequence>MLSPMAALVRRHDRDRFLTAIFAPAARREALFTLYAFNHELARAREVASEPPLALIRLHWWREVVAGAPRRHEVATPLRAAIAAGLFEATALADLIAAREIEAEPAIPTRAAWRDYVRASAGGLAVVAGKLLGAPAAAEEPLRALGAAYGVAGVLRSLVVHARAGRVLIPVDLLAEHGLTPEHVIAMPDAAALRDVRAALAAEGRALLAAAKGVDLPPAAIAAALPAVLARRDLADPQRPPGPRGLGDRLAVTWAGLTGRL</sequence>
<reference evidence="1" key="1">
    <citation type="journal article" date="2020" name="mSystems">
        <title>Genome- and Community-Level Interaction Insights into Carbon Utilization and Element Cycling Functions of Hydrothermarchaeota in Hydrothermal Sediment.</title>
        <authorList>
            <person name="Zhou Z."/>
            <person name="Liu Y."/>
            <person name="Xu W."/>
            <person name="Pan J."/>
            <person name="Luo Z.H."/>
            <person name="Li M."/>
        </authorList>
    </citation>
    <scope>NUCLEOTIDE SEQUENCE</scope>
    <source>
        <strain evidence="1">SpSt-997</strain>
    </source>
</reference>
<accession>A0A8J4HB94</accession>
<dbReference type="Gene3D" id="1.10.600.10">
    <property type="entry name" value="Farnesyl Diphosphate Synthase"/>
    <property type="match status" value="1"/>
</dbReference>
<gene>
    <name evidence="1" type="ORF">ENY07_10860</name>
</gene>
<evidence type="ECO:0008006" key="2">
    <source>
        <dbReference type="Google" id="ProtNLM"/>
    </source>
</evidence>
<dbReference type="InterPro" id="IPR002060">
    <property type="entry name" value="Squ/phyt_synthse"/>
</dbReference>
<comment type="caution">
    <text evidence="1">The sequence shown here is derived from an EMBL/GenBank/DDBJ whole genome shotgun (WGS) entry which is preliminary data.</text>
</comment>
<dbReference type="SUPFAM" id="SSF48576">
    <property type="entry name" value="Terpenoid synthases"/>
    <property type="match status" value="1"/>
</dbReference>
<organism evidence="1">
    <name type="scientific">Acidicaldus sp</name>
    <dbReference type="NCBI Taxonomy" id="1872105"/>
    <lineage>
        <taxon>Bacteria</taxon>
        <taxon>Pseudomonadati</taxon>
        <taxon>Pseudomonadota</taxon>
        <taxon>Alphaproteobacteria</taxon>
        <taxon>Acetobacterales</taxon>
        <taxon>Acetobacteraceae</taxon>
        <taxon>Acidicaldus</taxon>
    </lineage>
</organism>
<dbReference type="EMBL" id="DTQM01000207">
    <property type="protein sequence ID" value="HGC43704.1"/>
    <property type="molecule type" value="Genomic_DNA"/>
</dbReference>
<protein>
    <recommendedName>
        <fullName evidence="2">Phytoene synthase</fullName>
    </recommendedName>
</protein>
<evidence type="ECO:0000313" key="1">
    <source>
        <dbReference type="EMBL" id="HGC43704.1"/>
    </source>
</evidence>